<organism evidence="3 4">
    <name type="scientific">Dyella jejuensis</name>
    <dbReference type="NCBI Taxonomy" id="1432009"/>
    <lineage>
        <taxon>Bacteria</taxon>
        <taxon>Pseudomonadati</taxon>
        <taxon>Pseudomonadota</taxon>
        <taxon>Gammaproteobacteria</taxon>
        <taxon>Lysobacterales</taxon>
        <taxon>Rhodanobacteraceae</taxon>
        <taxon>Dyella</taxon>
    </lineage>
</organism>
<dbReference type="Proteomes" id="UP001620461">
    <property type="component" value="Unassembled WGS sequence"/>
</dbReference>
<dbReference type="Pfam" id="PF00501">
    <property type="entry name" value="AMP-binding"/>
    <property type="match status" value="1"/>
</dbReference>
<evidence type="ECO:0000256" key="1">
    <source>
        <dbReference type="ARBA" id="ARBA00006432"/>
    </source>
</evidence>
<name>A0ABW8JLJ2_9GAMM</name>
<protein>
    <submittedName>
        <fullName evidence="3">AMP-binding protein</fullName>
    </submittedName>
</protein>
<dbReference type="Gene3D" id="3.30.300.30">
    <property type="match status" value="1"/>
</dbReference>
<keyword evidence="4" id="KW-1185">Reference proteome</keyword>
<dbReference type="PANTHER" id="PTHR43201:SF8">
    <property type="entry name" value="ACYL-COA SYNTHETASE FAMILY MEMBER 3"/>
    <property type="match status" value="1"/>
</dbReference>
<dbReference type="Gene3D" id="3.40.50.12780">
    <property type="entry name" value="N-terminal domain of ligase-like"/>
    <property type="match status" value="1"/>
</dbReference>
<dbReference type="RefSeq" id="WP_404548922.1">
    <property type="nucleotide sequence ID" value="NZ_JADIKJ010000021.1"/>
</dbReference>
<feature type="domain" description="AMP-dependent synthetase/ligase" evidence="2">
    <location>
        <begin position="85"/>
        <end position="388"/>
    </location>
</feature>
<reference evidence="3 4" key="1">
    <citation type="submission" date="2020-10" db="EMBL/GenBank/DDBJ databases">
        <title>Phylogeny of dyella-like bacteria.</title>
        <authorList>
            <person name="Fu J."/>
        </authorList>
    </citation>
    <scope>NUCLEOTIDE SEQUENCE [LARGE SCALE GENOMIC DNA]</scope>
    <source>
        <strain evidence="3 4">JP1</strain>
    </source>
</reference>
<dbReference type="EMBL" id="JADIKJ010000021">
    <property type="protein sequence ID" value="MFK2901978.1"/>
    <property type="molecule type" value="Genomic_DNA"/>
</dbReference>
<sequence length="560" mass="60753">MIERAAGRSVLKSCGGDSGCAESKLRGKRISRGFLPIGEACDSNRASRGDMDDHIEGGSVNFEQLFTRADKFASALVSAKLAGGGDCAVTFDELVGQVGQLADKLASAGLIAGMQIGLQAPNCYEYLLWDLAAVKVGAVIHAVPEDLQSDMLAAIARKQSIALWVCEKPEHIPEISNKVSLADTLTEESFPVDRNAVPVTDGDLHSRVYSSGSSGYLKGLNISRRGTELLVSDFISAFDLKEADSHLIFLPLSNYQQRLSVYGCLWSGTSFKVARHTTVFQDIGRYKPSFIIAPPAIYENVYNLYGRAADAKEKLAAFLGGNIRFMITGMAPIRFDVLKAFNDLGFPLLEAYGVTETGVIAWNTRQNQRVGTVGKPIHPGHVHLTDDSEVIIRRPFPLSKGYFDSTESDSANTFLNDGSIATGDIGALDADGYLTLNGRKKEIIVTSSGAKFHPEELERSLSSLGGVNHCIVLMSKSDGRLVAVLFVAAQGDSGVASSIESGVQAVNASLPDYKKIHRWVLTDAVPSIDNGMLTRNLKYDRKGTYRHFQVEIERQKGRHR</sequence>
<comment type="similarity">
    <text evidence="1">Belongs to the ATP-dependent AMP-binding enzyme family.</text>
</comment>
<dbReference type="Pfam" id="PF23562">
    <property type="entry name" value="AMP-binding_C_3"/>
    <property type="match status" value="1"/>
</dbReference>
<proteinExistence type="inferred from homology"/>
<dbReference type="InterPro" id="IPR045851">
    <property type="entry name" value="AMP-bd_C_sf"/>
</dbReference>
<evidence type="ECO:0000313" key="4">
    <source>
        <dbReference type="Proteomes" id="UP001620461"/>
    </source>
</evidence>
<dbReference type="InterPro" id="IPR042099">
    <property type="entry name" value="ANL_N_sf"/>
</dbReference>
<comment type="caution">
    <text evidence="3">The sequence shown here is derived from an EMBL/GenBank/DDBJ whole genome shotgun (WGS) entry which is preliminary data.</text>
</comment>
<evidence type="ECO:0000259" key="2">
    <source>
        <dbReference type="Pfam" id="PF00501"/>
    </source>
</evidence>
<evidence type="ECO:0000313" key="3">
    <source>
        <dbReference type="EMBL" id="MFK2901978.1"/>
    </source>
</evidence>
<dbReference type="InterPro" id="IPR000873">
    <property type="entry name" value="AMP-dep_synth/lig_dom"/>
</dbReference>
<dbReference type="PANTHER" id="PTHR43201">
    <property type="entry name" value="ACYL-COA SYNTHETASE"/>
    <property type="match status" value="1"/>
</dbReference>
<gene>
    <name evidence="3" type="ORF">ISP15_16690</name>
</gene>
<dbReference type="SUPFAM" id="SSF56801">
    <property type="entry name" value="Acetyl-CoA synthetase-like"/>
    <property type="match status" value="1"/>
</dbReference>
<accession>A0ABW8JLJ2</accession>